<reference evidence="1 2" key="1">
    <citation type="journal article" date="2016" name="Nat. Commun.">
        <title>Thousands of microbial genomes shed light on interconnected biogeochemical processes in an aquifer system.</title>
        <authorList>
            <person name="Anantharaman K."/>
            <person name="Brown C.T."/>
            <person name="Hug L.A."/>
            <person name="Sharon I."/>
            <person name="Castelle C.J."/>
            <person name="Probst A.J."/>
            <person name="Thomas B.C."/>
            <person name="Singh A."/>
            <person name="Wilkins M.J."/>
            <person name="Karaoz U."/>
            <person name="Brodie E.L."/>
            <person name="Williams K.H."/>
            <person name="Hubbard S.S."/>
            <person name="Banfield J.F."/>
        </authorList>
    </citation>
    <scope>NUCLEOTIDE SEQUENCE [LARGE SCALE GENOMIC DNA]</scope>
</reference>
<evidence type="ECO:0008006" key="3">
    <source>
        <dbReference type="Google" id="ProtNLM"/>
    </source>
</evidence>
<gene>
    <name evidence="1" type="ORF">A2995_01915</name>
</gene>
<sequence>MNEGFPIIDAILTIPAEGRLGVVGICTNTTAPGQVLNELEEKNRINTSVLGPLIVNRDGVERMIINSLAHPTMKYLILFSEESETFAPSTNLLQVLLNGIDPEKKGNYIMNGIARSPHYPNINKDIINLFREDIIVLPIFTHKNKGSGKILNSYLQWLKPKISLELYEALRGVNEKKKIYYDSLNEMIEIISKLPKKKKVATKLNPKDFQHLQPPKIRVKQFKDLFKVPFKVARDNKQVRLDIKIGNKIYFISSDDVFLLSYSLMKFLKEKKNLLSPMEQLLLGAELGRISTEIINDTPFKLFVQKNTLVGKEKIPLESQVKMITDKKFYYRVNTRDNNISVTCLAFDVCKEVFELISPSLTPLLKYLADSNQFENYEMDILHRIDIGTQAARANIAAKNNYSFIQDFDLIFKINKDSLPSIIIDGDNFLDVHKGILQKIYIRGITEEHGDVWKGLSRTASVLTIYRKVSSSLKKMPILYKQGEYSTEAMREEYKRQLLRYDHDGSYSYGERTRSYFGFDQLKETIKILNQNKKKATIIQRFDPINDMTISVDPDTKKEKFTHDPCLTHDIFFIKNNTLYSFHIVRAHNIVNAYPENIFGLHDAYFSSIQNGLGLKSGDMYVLSNRANILLLTEEQRTKKILSEPSKPVGEIDKSSGPIKLNDNILDLDNNSGVAYFIKEAQKIDKRPESKILDRLENYEGINIIEKAITYLEKKGVMHNNPILTEYYAGKTNPQSDLLAFFQANVFGHKVYGTAVFMNHSLSQIKEDEQICNYLLTKYSKRLKYPLGEIAIYYINYQK</sequence>
<dbReference type="AlphaFoldDB" id="A0A1F6X1T8"/>
<dbReference type="SUPFAM" id="SSF55831">
    <property type="entry name" value="Thymidylate synthase/dCMP hydroxymethylase"/>
    <property type="match status" value="1"/>
</dbReference>
<proteinExistence type="predicted"/>
<dbReference type="Proteomes" id="UP000185809">
    <property type="component" value="Unassembled WGS sequence"/>
</dbReference>
<protein>
    <recommendedName>
        <fullName evidence="3">Thymidylate synthase/dCMP hydroxymethylase domain-containing protein</fullName>
    </recommendedName>
</protein>
<dbReference type="InterPro" id="IPR036926">
    <property type="entry name" value="Thymidate_synth/dCMP_Mease_sf"/>
</dbReference>
<comment type="caution">
    <text evidence="1">The sequence shown here is derived from an EMBL/GenBank/DDBJ whole genome shotgun (WGS) entry which is preliminary data.</text>
</comment>
<dbReference type="Gene3D" id="3.30.572.10">
    <property type="entry name" value="Thymidylate synthase/dCMP hydroxymethylase domain"/>
    <property type="match status" value="1"/>
</dbReference>
<evidence type="ECO:0000313" key="1">
    <source>
        <dbReference type="EMBL" id="OGI88082.1"/>
    </source>
</evidence>
<dbReference type="EMBL" id="MFUP01000006">
    <property type="protein sequence ID" value="OGI88082.1"/>
    <property type="molecule type" value="Genomic_DNA"/>
</dbReference>
<organism evidence="1 2">
    <name type="scientific">Candidatus Nomurabacteria bacterium RIFCSPLOWO2_01_FULL_33_24</name>
    <dbReference type="NCBI Taxonomy" id="1801765"/>
    <lineage>
        <taxon>Bacteria</taxon>
        <taxon>Candidatus Nomuraibacteriota</taxon>
    </lineage>
</organism>
<accession>A0A1F6X1T8</accession>
<evidence type="ECO:0000313" key="2">
    <source>
        <dbReference type="Proteomes" id="UP000185809"/>
    </source>
</evidence>
<name>A0A1F6X1T8_9BACT</name>
<dbReference type="GO" id="GO:0016740">
    <property type="term" value="F:transferase activity"/>
    <property type="evidence" value="ECO:0007669"/>
    <property type="project" value="UniProtKB-KW"/>
</dbReference>